<keyword evidence="2 5" id="KW-0489">Methyltransferase</keyword>
<dbReference type="Pfam" id="PF01555">
    <property type="entry name" value="N6_N4_Mtase"/>
    <property type="match status" value="2"/>
</dbReference>
<dbReference type="Gene3D" id="3.40.50.150">
    <property type="entry name" value="Vaccinia Virus protein VP39"/>
    <property type="match status" value="2"/>
</dbReference>
<dbReference type="SUPFAM" id="SSF53335">
    <property type="entry name" value="S-adenosyl-L-methionine-dependent methyltransferases"/>
    <property type="match status" value="2"/>
</dbReference>
<dbReference type="GO" id="GO:0032259">
    <property type="term" value="P:methylation"/>
    <property type="evidence" value="ECO:0007669"/>
    <property type="project" value="UniProtKB-KW"/>
</dbReference>
<name>A0A1G8D7Y6_9SPHI</name>
<evidence type="ECO:0000256" key="3">
    <source>
        <dbReference type="ARBA" id="ARBA00022679"/>
    </source>
</evidence>
<evidence type="ECO:0000313" key="6">
    <source>
        <dbReference type="Proteomes" id="UP000199643"/>
    </source>
</evidence>
<gene>
    <name evidence="5" type="ORF">SAMN05421827_12842</name>
</gene>
<dbReference type="Proteomes" id="UP000199643">
    <property type="component" value="Unassembled WGS sequence"/>
</dbReference>
<dbReference type="STRING" id="405671.SAMN05421827_12842"/>
<comment type="similarity">
    <text evidence="1">Belongs to the N(4)/N(6)-methyltransferase family.</text>
</comment>
<feature type="domain" description="DNA methylase N-4/N-6" evidence="4">
    <location>
        <begin position="414"/>
        <end position="572"/>
    </location>
</feature>
<sequence length="632" mass="72892">MAWENDSRLDTLEGLDTEVVMPSNNSLRERIYVPVKALSHTSPYKIHKYFARRPWNVFNLLIDTYSDENEIILDPFCGGGVTIYEGLAKGRRPIGFDLNPLSIFVVGNMVKQIDDEIEFANIFHQIAEYLDKLYGSHQGFEIEGKKFRNEWYELAFKVVCNHCNELVLLSNENKITNGVYKCSNPGCDSHITKKGGFEAKNCKRVSQDYLLRVAYSEDGTKDVTKVDELETANINSHISELKQLAKKQKVKVSADEIPRNWDRQFEDQLFQKGIRTFQDFFTERNLLLLSLLLSKINSYKGILSTNDFELLRLCFSNTLKDTSIMSFTNSQWQSGRPAAWSKHAYWVPSQFCEVSVSKAFKASLNRVKAAVEFNKERALKGEKALDYNSLIVGAGNMLLMNTSLDKGGLPAESVSAIITDPPYGSNVQYLELSHFWYPWNQDLYAGMPNFSAEAISNRKKNFEGAKSMYTYEENLMPVFKECFRVLKNGRHMVLTFNNKDVSAWLALLFSIFRAGFTMERSGLFFQDGVQNYKQTAHTRFQGSPYGDFIYSFIKAKPEHPLKEYSTELEFRQELDEKFKHWMAGELNNKNTTILEMFLDVIPLIEGFSKSYLKCQNHSLYDFFKKDYFKTLF</sequence>
<feature type="domain" description="DNA methylase N-4/N-6" evidence="4">
    <location>
        <begin position="43"/>
        <end position="100"/>
    </location>
</feature>
<dbReference type="OrthoDB" id="9800801at2"/>
<dbReference type="InterPro" id="IPR002052">
    <property type="entry name" value="DNA_methylase_N6_adenine_CS"/>
</dbReference>
<keyword evidence="6" id="KW-1185">Reference proteome</keyword>
<evidence type="ECO:0000256" key="1">
    <source>
        <dbReference type="ARBA" id="ARBA00006594"/>
    </source>
</evidence>
<dbReference type="EMBL" id="FNCH01000028">
    <property type="protein sequence ID" value="SDH53867.1"/>
    <property type="molecule type" value="Genomic_DNA"/>
</dbReference>
<organism evidence="5 6">
    <name type="scientific">Pedobacter terrae</name>
    <dbReference type="NCBI Taxonomy" id="405671"/>
    <lineage>
        <taxon>Bacteria</taxon>
        <taxon>Pseudomonadati</taxon>
        <taxon>Bacteroidota</taxon>
        <taxon>Sphingobacteriia</taxon>
        <taxon>Sphingobacteriales</taxon>
        <taxon>Sphingobacteriaceae</taxon>
        <taxon>Pedobacter</taxon>
    </lineage>
</organism>
<reference evidence="6" key="1">
    <citation type="submission" date="2016-10" db="EMBL/GenBank/DDBJ databases">
        <authorList>
            <person name="Varghese N."/>
            <person name="Submissions S."/>
        </authorList>
    </citation>
    <scope>NUCLEOTIDE SEQUENCE [LARGE SCALE GENOMIC DNA]</scope>
    <source>
        <strain evidence="6">DSM 17933</strain>
    </source>
</reference>
<dbReference type="RefSeq" id="WP_090504149.1">
    <property type="nucleotide sequence ID" value="NZ_FNCH01000028.1"/>
</dbReference>
<dbReference type="AlphaFoldDB" id="A0A1G8D7Y6"/>
<dbReference type="PROSITE" id="PS00092">
    <property type="entry name" value="N6_MTASE"/>
    <property type="match status" value="1"/>
</dbReference>
<dbReference type="InterPro" id="IPR002941">
    <property type="entry name" value="DNA_methylase_N4/N6"/>
</dbReference>
<evidence type="ECO:0000256" key="2">
    <source>
        <dbReference type="ARBA" id="ARBA00022603"/>
    </source>
</evidence>
<evidence type="ECO:0000259" key="4">
    <source>
        <dbReference type="Pfam" id="PF01555"/>
    </source>
</evidence>
<dbReference type="InterPro" id="IPR029063">
    <property type="entry name" value="SAM-dependent_MTases_sf"/>
</dbReference>
<accession>A0A1G8D7Y6</accession>
<evidence type="ECO:0000313" key="5">
    <source>
        <dbReference type="EMBL" id="SDH53867.1"/>
    </source>
</evidence>
<proteinExistence type="inferred from homology"/>
<dbReference type="GO" id="GO:0003677">
    <property type="term" value="F:DNA binding"/>
    <property type="evidence" value="ECO:0007669"/>
    <property type="project" value="InterPro"/>
</dbReference>
<protein>
    <submittedName>
        <fullName evidence="5">DNA methylase</fullName>
    </submittedName>
</protein>
<dbReference type="GO" id="GO:0008170">
    <property type="term" value="F:N-methyltransferase activity"/>
    <property type="evidence" value="ECO:0007669"/>
    <property type="project" value="InterPro"/>
</dbReference>
<keyword evidence="3" id="KW-0808">Transferase</keyword>